<dbReference type="CDD" id="cd06261">
    <property type="entry name" value="TM_PBP2"/>
    <property type="match status" value="1"/>
</dbReference>
<evidence type="ECO:0000256" key="7">
    <source>
        <dbReference type="RuleBase" id="RU363032"/>
    </source>
</evidence>
<comment type="caution">
    <text evidence="10">The sequence shown here is derived from an EMBL/GenBank/DDBJ whole genome shotgun (WGS) entry which is preliminary data.</text>
</comment>
<keyword evidence="6 7" id="KW-0472">Membrane</keyword>
<dbReference type="GO" id="GO:0005886">
    <property type="term" value="C:plasma membrane"/>
    <property type="evidence" value="ECO:0007669"/>
    <property type="project" value="UniProtKB-SubCell"/>
</dbReference>
<feature type="transmembrane region" description="Helical" evidence="7">
    <location>
        <begin position="239"/>
        <end position="256"/>
    </location>
</feature>
<feature type="transmembrane region" description="Helical" evidence="7">
    <location>
        <begin position="100"/>
        <end position="121"/>
    </location>
</feature>
<dbReference type="InterPro" id="IPR051393">
    <property type="entry name" value="ABC_transporter_permease"/>
</dbReference>
<evidence type="ECO:0000256" key="3">
    <source>
        <dbReference type="ARBA" id="ARBA00022475"/>
    </source>
</evidence>
<evidence type="ECO:0000259" key="9">
    <source>
        <dbReference type="PROSITE" id="PS50928"/>
    </source>
</evidence>
<protein>
    <submittedName>
        <fullName evidence="10">Carbohydrate ABC transporter membrane protein 1 (CUT1 family)</fullName>
    </submittedName>
</protein>
<evidence type="ECO:0000313" key="11">
    <source>
        <dbReference type="Proteomes" id="UP000315677"/>
    </source>
</evidence>
<evidence type="ECO:0000256" key="5">
    <source>
        <dbReference type="ARBA" id="ARBA00022989"/>
    </source>
</evidence>
<dbReference type="GO" id="GO:0055085">
    <property type="term" value="P:transmembrane transport"/>
    <property type="evidence" value="ECO:0007669"/>
    <property type="project" value="InterPro"/>
</dbReference>
<evidence type="ECO:0000313" key="10">
    <source>
        <dbReference type="EMBL" id="TQM11533.1"/>
    </source>
</evidence>
<feature type="transmembrane region" description="Helical" evidence="7">
    <location>
        <begin position="133"/>
        <end position="155"/>
    </location>
</feature>
<keyword evidence="11" id="KW-1185">Reference proteome</keyword>
<feature type="transmembrane region" description="Helical" evidence="7">
    <location>
        <begin position="291"/>
        <end position="313"/>
    </location>
</feature>
<proteinExistence type="inferred from homology"/>
<dbReference type="AlphaFoldDB" id="A0A543DQE5"/>
<keyword evidence="3" id="KW-1003">Cell membrane</keyword>
<dbReference type="Gene3D" id="1.10.3720.10">
    <property type="entry name" value="MetI-like"/>
    <property type="match status" value="1"/>
</dbReference>
<evidence type="ECO:0000256" key="2">
    <source>
        <dbReference type="ARBA" id="ARBA00022448"/>
    </source>
</evidence>
<keyword evidence="2 7" id="KW-0813">Transport</keyword>
<feature type="region of interest" description="Disordered" evidence="8">
    <location>
        <begin position="1"/>
        <end position="22"/>
    </location>
</feature>
<sequence length="323" mass="34862">MAVVQGVRPRRAGRPGAAGGPGRIGGLRRPELGRMLFVALMLAPAFGLVVVFVLVPLMRGVQFSLFDWNGVAPVMTWVGLANYVELWTDPAFLQALGRTLVWWVMHVVLAAGGGLLMAVLINEVRWDRIRSLFRSLAFLPHVLSLAVVGVIWSQLYHPTVGLLNDALRAVGLEFLTRPWLGEPILALPAVGLASAWQAYGFYMLIFLAGMQTIDPAQYEAATIDGANAIQRFRYVTLPALHNTISLVLVLAFVSALKGFGTVWAMTQGGPSRATELAAVYVWRQAFQTGDIGLASAAGLTIAAIAMTIAFAINRGRDRAAEGR</sequence>
<dbReference type="Proteomes" id="UP000315677">
    <property type="component" value="Unassembled WGS sequence"/>
</dbReference>
<feature type="transmembrane region" description="Helical" evidence="7">
    <location>
        <begin position="36"/>
        <end position="58"/>
    </location>
</feature>
<dbReference type="PROSITE" id="PS50928">
    <property type="entry name" value="ABC_TM1"/>
    <property type="match status" value="1"/>
</dbReference>
<dbReference type="RefSeq" id="WP_142055744.1">
    <property type="nucleotide sequence ID" value="NZ_VFPA01000002.1"/>
</dbReference>
<name>A0A543DQE5_9PSEU</name>
<organism evidence="10 11">
    <name type="scientific">Pseudonocardia kunmingensis</name>
    <dbReference type="NCBI Taxonomy" id="630975"/>
    <lineage>
        <taxon>Bacteria</taxon>
        <taxon>Bacillati</taxon>
        <taxon>Actinomycetota</taxon>
        <taxon>Actinomycetes</taxon>
        <taxon>Pseudonocardiales</taxon>
        <taxon>Pseudonocardiaceae</taxon>
        <taxon>Pseudonocardia</taxon>
    </lineage>
</organism>
<keyword evidence="5 7" id="KW-1133">Transmembrane helix</keyword>
<evidence type="ECO:0000256" key="1">
    <source>
        <dbReference type="ARBA" id="ARBA00004651"/>
    </source>
</evidence>
<evidence type="ECO:0000256" key="4">
    <source>
        <dbReference type="ARBA" id="ARBA00022692"/>
    </source>
</evidence>
<evidence type="ECO:0000256" key="6">
    <source>
        <dbReference type="ARBA" id="ARBA00023136"/>
    </source>
</evidence>
<dbReference type="PANTHER" id="PTHR30193">
    <property type="entry name" value="ABC TRANSPORTER PERMEASE PROTEIN"/>
    <property type="match status" value="1"/>
</dbReference>
<comment type="subcellular location">
    <subcellularLocation>
        <location evidence="1 7">Cell membrane</location>
        <topology evidence="1 7">Multi-pass membrane protein</topology>
    </subcellularLocation>
</comment>
<dbReference type="SUPFAM" id="SSF161098">
    <property type="entry name" value="MetI-like"/>
    <property type="match status" value="1"/>
</dbReference>
<gene>
    <name evidence="10" type="ORF">FB558_4098</name>
</gene>
<dbReference type="InterPro" id="IPR000515">
    <property type="entry name" value="MetI-like"/>
</dbReference>
<accession>A0A543DQE5</accession>
<dbReference type="EMBL" id="VFPA01000002">
    <property type="protein sequence ID" value="TQM11533.1"/>
    <property type="molecule type" value="Genomic_DNA"/>
</dbReference>
<dbReference type="Pfam" id="PF00528">
    <property type="entry name" value="BPD_transp_1"/>
    <property type="match status" value="1"/>
</dbReference>
<reference evidence="10 11" key="1">
    <citation type="submission" date="2019-06" db="EMBL/GenBank/DDBJ databases">
        <title>Sequencing the genomes of 1000 actinobacteria strains.</title>
        <authorList>
            <person name="Klenk H.-P."/>
        </authorList>
    </citation>
    <scope>NUCLEOTIDE SEQUENCE [LARGE SCALE GENOMIC DNA]</scope>
    <source>
        <strain evidence="10 11">DSM 45301</strain>
    </source>
</reference>
<dbReference type="OrthoDB" id="9804439at2"/>
<dbReference type="PANTHER" id="PTHR30193:SF37">
    <property type="entry name" value="INNER MEMBRANE ABC TRANSPORTER PERMEASE PROTEIN YCJO"/>
    <property type="match status" value="1"/>
</dbReference>
<feature type="domain" description="ABC transmembrane type-1" evidence="9">
    <location>
        <begin position="96"/>
        <end position="312"/>
    </location>
</feature>
<comment type="similarity">
    <text evidence="7">Belongs to the binding-protein-dependent transport system permease family.</text>
</comment>
<keyword evidence="4 7" id="KW-0812">Transmembrane</keyword>
<feature type="transmembrane region" description="Helical" evidence="7">
    <location>
        <begin position="184"/>
        <end position="208"/>
    </location>
</feature>
<evidence type="ECO:0000256" key="8">
    <source>
        <dbReference type="SAM" id="MobiDB-lite"/>
    </source>
</evidence>
<dbReference type="InterPro" id="IPR035906">
    <property type="entry name" value="MetI-like_sf"/>
</dbReference>